<keyword evidence="2" id="KW-1185">Reference proteome</keyword>
<proteinExistence type="predicted"/>
<gene>
    <name evidence="1" type="ORF">BINO364_LOCUS10945</name>
</gene>
<evidence type="ECO:0000313" key="2">
    <source>
        <dbReference type="Proteomes" id="UP000838878"/>
    </source>
</evidence>
<evidence type="ECO:0000313" key="1">
    <source>
        <dbReference type="EMBL" id="CAH0725357.1"/>
    </source>
</evidence>
<protein>
    <submittedName>
        <fullName evidence="1">Uncharacterized protein</fullName>
    </submittedName>
</protein>
<dbReference type="Proteomes" id="UP000838878">
    <property type="component" value="Chromosome 5"/>
</dbReference>
<name>A0A8J9V529_9NEOP</name>
<dbReference type="OrthoDB" id="6493944at2759"/>
<organism evidence="1 2">
    <name type="scientific">Brenthis ino</name>
    <name type="common">lesser marbled fritillary</name>
    <dbReference type="NCBI Taxonomy" id="405034"/>
    <lineage>
        <taxon>Eukaryota</taxon>
        <taxon>Metazoa</taxon>
        <taxon>Ecdysozoa</taxon>
        <taxon>Arthropoda</taxon>
        <taxon>Hexapoda</taxon>
        <taxon>Insecta</taxon>
        <taxon>Pterygota</taxon>
        <taxon>Neoptera</taxon>
        <taxon>Endopterygota</taxon>
        <taxon>Lepidoptera</taxon>
        <taxon>Glossata</taxon>
        <taxon>Ditrysia</taxon>
        <taxon>Papilionoidea</taxon>
        <taxon>Nymphalidae</taxon>
        <taxon>Heliconiinae</taxon>
        <taxon>Argynnini</taxon>
        <taxon>Brenthis</taxon>
    </lineage>
</organism>
<dbReference type="EMBL" id="OV170225">
    <property type="protein sequence ID" value="CAH0725357.1"/>
    <property type="molecule type" value="Genomic_DNA"/>
</dbReference>
<reference evidence="1" key="1">
    <citation type="submission" date="2021-12" db="EMBL/GenBank/DDBJ databases">
        <authorList>
            <person name="Martin H S."/>
        </authorList>
    </citation>
    <scope>NUCLEOTIDE SEQUENCE</scope>
</reference>
<feature type="non-terminal residue" evidence="1">
    <location>
        <position position="119"/>
    </location>
</feature>
<dbReference type="AlphaFoldDB" id="A0A8J9V529"/>
<sequence length="119" mass="12843">MLDGLAISYVQWERANGPFAIPAPFTSFTATSNRADPYIRWNGPLILSPTLIVLHSLGGVVASMYDYTPGGPGFESRVGPSLVIESFCIVSLSNSPELGSWRCFTPVPWRARKVVGPAS</sequence>
<accession>A0A8J9V529</accession>